<evidence type="ECO:0000313" key="4">
    <source>
        <dbReference type="EMBL" id="PLW31700.1"/>
    </source>
</evidence>
<protein>
    <recommendedName>
        <fullName evidence="2">No apical meristem-associated C-terminal domain-containing protein</fullName>
    </recommendedName>
</protein>
<name>A0A2N5RWI8_9BASI</name>
<gene>
    <name evidence="4" type="ORF">PCANC_24843</name>
    <name evidence="3" type="ORF">PCANC_28556</name>
</gene>
<dbReference type="EMBL" id="PGCJ01001451">
    <property type="protein sequence ID" value="PLW05356.1"/>
    <property type="molecule type" value="Genomic_DNA"/>
</dbReference>
<evidence type="ECO:0000256" key="1">
    <source>
        <dbReference type="SAM" id="MobiDB-lite"/>
    </source>
</evidence>
<comment type="caution">
    <text evidence="3">The sequence shown here is derived from an EMBL/GenBank/DDBJ whole genome shotgun (WGS) entry which is preliminary data.</text>
</comment>
<feature type="compositionally biased region" description="Basic residues" evidence="1">
    <location>
        <begin position="83"/>
        <end position="94"/>
    </location>
</feature>
<sequence>MPSTKKINSSPTPTQEKKTKKTNTWSIDNDDDKQLQPSKKTKKAPGTSKKSSELESGNNLDSKTSKNDKKEAKETIDVDGKSTKKSIKTKKAPTKKKENNSEIELDGEEHNDPPKTHYPNFNEDEDVQICRSWLEVTDDPLNSTNQTSTTFWARVCEHYLIRIPTYQRPVSSIKTRWQVLQQYINKFHGCLKQSISNGRGVDRPGFGGLQADVPKCHRCVTLVQFMDCRLMAGVDLWWAKLPKVAAEGGIGPPPPSLAASVAAPLEDNYTLRAAKVHSRLRDGSSVGDALTKAEKWNSYCSDLELKRSMPPSSSIELSSEISHSKAPSNITVVQSTKPGETSCPIGNKRAKDVKIQESKDQKWREELVKAHQDIAAQSNAQVFILAEQNKAITLMADESIMKIDLETISDT</sequence>
<dbReference type="PANTHER" id="PTHR45125:SF3">
    <property type="entry name" value="NO-APICAL-MERISTEM-ASSOCIATED CARBOXY-TERMINAL DOMAIN PROTEIN"/>
    <property type="match status" value="1"/>
</dbReference>
<feature type="compositionally biased region" description="Basic and acidic residues" evidence="1">
    <location>
        <begin position="63"/>
        <end position="82"/>
    </location>
</feature>
<organism evidence="3 5">
    <name type="scientific">Puccinia coronata f. sp. avenae</name>
    <dbReference type="NCBI Taxonomy" id="200324"/>
    <lineage>
        <taxon>Eukaryota</taxon>
        <taxon>Fungi</taxon>
        <taxon>Dikarya</taxon>
        <taxon>Basidiomycota</taxon>
        <taxon>Pucciniomycotina</taxon>
        <taxon>Pucciniomycetes</taxon>
        <taxon>Pucciniales</taxon>
        <taxon>Pucciniaceae</taxon>
        <taxon>Puccinia</taxon>
    </lineage>
</organism>
<reference evidence="3 5" key="1">
    <citation type="submission" date="2017-11" db="EMBL/GenBank/DDBJ databases">
        <title>De novo assembly and phasing of dikaryotic genomes from two isolates of Puccinia coronata f. sp. avenae, the causal agent of oat crown rust.</title>
        <authorList>
            <person name="Miller M.E."/>
            <person name="Zhang Y."/>
            <person name="Omidvar V."/>
            <person name="Sperschneider J."/>
            <person name="Schwessinger B."/>
            <person name="Raley C."/>
            <person name="Palmer J.M."/>
            <person name="Garnica D."/>
            <person name="Upadhyaya N."/>
            <person name="Rathjen J."/>
            <person name="Taylor J.M."/>
            <person name="Park R.F."/>
            <person name="Dodds P.N."/>
            <person name="Hirsch C.D."/>
            <person name="Kianian S.F."/>
            <person name="Figueroa M."/>
        </authorList>
    </citation>
    <scope>NUCLEOTIDE SEQUENCE [LARGE SCALE GENOMIC DNA]</scope>
    <source>
        <strain evidence="3">12NC29</strain>
    </source>
</reference>
<dbReference type="Pfam" id="PF14303">
    <property type="entry name" value="NAM-associated"/>
    <property type="match status" value="1"/>
</dbReference>
<feature type="domain" description="No apical meristem-associated C-terminal" evidence="2">
    <location>
        <begin position="290"/>
        <end position="410"/>
    </location>
</feature>
<proteinExistence type="predicted"/>
<dbReference type="Proteomes" id="UP000235388">
    <property type="component" value="Unassembled WGS sequence"/>
</dbReference>
<dbReference type="EMBL" id="PGCJ01000342">
    <property type="protein sequence ID" value="PLW31700.1"/>
    <property type="molecule type" value="Genomic_DNA"/>
</dbReference>
<accession>A0A2N5RWI8</accession>
<evidence type="ECO:0000313" key="5">
    <source>
        <dbReference type="Proteomes" id="UP000235388"/>
    </source>
</evidence>
<feature type="compositionally biased region" description="Polar residues" evidence="1">
    <location>
        <begin position="1"/>
        <end position="11"/>
    </location>
</feature>
<dbReference type="PANTHER" id="PTHR45125">
    <property type="entry name" value="F21J9.4-RELATED"/>
    <property type="match status" value="1"/>
</dbReference>
<feature type="region of interest" description="Disordered" evidence="1">
    <location>
        <begin position="1"/>
        <end position="118"/>
    </location>
</feature>
<keyword evidence="5" id="KW-1185">Reference proteome</keyword>
<dbReference type="AlphaFoldDB" id="A0A2N5RWI8"/>
<evidence type="ECO:0000313" key="3">
    <source>
        <dbReference type="EMBL" id="PLW05356.1"/>
    </source>
</evidence>
<dbReference type="InterPro" id="IPR029466">
    <property type="entry name" value="NAM-associated_C"/>
</dbReference>
<dbReference type="OrthoDB" id="7763131at2759"/>
<evidence type="ECO:0000259" key="2">
    <source>
        <dbReference type="Pfam" id="PF14303"/>
    </source>
</evidence>